<dbReference type="Proteomes" id="UP001220010">
    <property type="component" value="Unassembled WGS sequence"/>
</dbReference>
<feature type="domain" description="Putative zinc-ribbon" evidence="3">
    <location>
        <begin position="365"/>
        <end position="387"/>
    </location>
</feature>
<evidence type="ECO:0000259" key="2">
    <source>
        <dbReference type="Pfam" id="PF12773"/>
    </source>
</evidence>
<dbReference type="InterPro" id="IPR059113">
    <property type="entry name" value="Znf_ribbon"/>
</dbReference>
<evidence type="ECO:0000259" key="3">
    <source>
        <dbReference type="Pfam" id="PF13248"/>
    </source>
</evidence>
<reference evidence="4 5" key="1">
    <citation type="submission" date="2023-03" db="EMBL/GenBank/DDBJ databases">
        <title>WGS of Methanotrichaceae archaeon Mx.</title>
        <authorList>
            <person name="Sorokin D.Y."/>
            <person name="Merkel A.Y."/>
        </authorList>
    </citation>
    <scope>NUCLEOTIDE SEQUENCE [LARGE SCALE GENOMIC DNA]</scope>
    <source>
        <strain evidence="4 5">Mx</strain>
    </source>
</reference>
<dbReference type="Pfam" id="PF13248">
    <property type="entry name" value="Zn_ribbon_3"/>
    <property type="match status" value="1"/>
</dbReference>
<feature type="domain" description="DZANK-type" evidence="2">
    <location>
        <begin position="400"/>
        <end position="443"/>
    </location>
</feature>
<dbReference type="EMBL" id="JARFPK010000020">
    <property type="protein sequence ID" value="MDF0590854.1"/>
    <property type="molecule type" value="Genomic_DNA"/>
</dbReference>
<accession>A0ABT5X829</accession>
<dbReference type="SUPFAM" id="SSF52129">
    <property type="entry name" value="Caspase-like"/>
    <property type="match status" value="1"/>
</dbReference>
<dbReference type="RefSeq" id="WP_316966597.1">
    <property type="nucleotide sequence ID" value="NZ_JARFPK010000020.1"/>
</dbReference>
<dbReference type="PROSITE" id="PS00018">
    <property type="entry name" value="EF_HAND_1"/>
    <property type="match status" value="1"/>
</dbReference>
<feature type="domain" description="Peptidase C14 caspase" evidence="1">
    <location>
        <begin position="2"/>
        <end position="223"/>
    </location>
</feature>
<dbReference type="InterPro" id="IPR018247">
    <property type="entry name" value="EF_Hand_1_Ca_BS"/>
</dbReference>
<evidence type="ECO:0000313" key="5">
    <source>
        <dbReference type="Proteomes" id="UP001220010"/>
    </source>
</evidence>
<keyword evidence="5" id="KW-1185">Reference proteome</keyword>
<dbReference type="Pfam" id="PF00656">
    <property type="entry name" value="Peptidase_C14"/>
    <property type="match status" value="1"/>
</dbReference>
<dbReference type="Pfam" id="PF12773">
    <property type="entry name" value="DZR"/>
    <property type="match status" value="1"/>
</dbReference>
<dbReference type="NCBIfam" id="NF047832">
    <property type="entry name" value="caspase_w_EACC1"/>
    <property type="match status" value="1"/>
</dbReference>
<gene>
    <name evidence="4" type="ORF">P0O15_06690</name>
</gene>
<sequence>MILANYEYEDPSIRQLIAPSRDAEALARVLEDSAVGGFEVQKLINEPSYRVMQAIESFFADSKHDDLLLLYFSGHGMKDEEGRLYFVTKNTRRKLLRSSAVSAKFVNDIMHSSRSRKQVLLLDCCYSGAFARGLLAKSDKDICVNEEFEGRGKIILTASNSMQYSFEGDDVEGKGVSSIFTRSLVGGLESGKADEDANGSITIDELYNYVYNCVYDENPLQRPTKTALGVEGDIVIAKNPKPVVKLVELPQELQHAIESPLPSIRLAVVNELERLLNGSNRGLALSAHKALKSLIDDDSRSVSNAGAKVLEAYGSVQDFREESDMIGLEYRLEEPSSSLKAEIKDAVQNVDKAQMSRNAEPKWKRNCPSCDARLTIQARFCPNCGMTLEDQQGAQILQRCPKCKLPIKPGSLFCVKCGHDLKGGCPKCGSKYKDGALFCSNCGLPL</sequence>
<comment type="caution">
    <text evidence="4">The sequence shown here is derived from an EMBL/GenBank/DDBJ whole genome shotgun (WGS) entry which is preliminary data.</text>
</comment>
<organism evidence="4 5">
    <name type="scientific">Candidatus Methanocrinis natronophilus</name>
    <dbReference type="NCBI Taxonomy" id="3033396"/>
    <lineage>
        <taxon>Archaea</taxon>
        <taxon>Methanobacteriati</taxon>
        <taxon>Methanobacteriota</taxon>
        <taxon>Stenosarchaea group</taxon>
        <taxon>Methanomicrobia</taxon>
        <taxon>Methanotrichales</taxon>
        <taxon>Methanotrichaceae</taxon>
        <taxon>Methanocrinis</taxon>
    </lineage>
</organism>
<dbReference type="Gene3D" id="3.40.50.1460">
    <property type="match status" value="1"/>
</dbReference>
<protein>
    <submittedName>
        <fullName evidence="4">Zinc ribbon domain-containing protein</fullName>
    </submittedName>
</protein>
<proteinExistence type="predicted"/>
<evidence type="ECO:0000313" key="4">
    <source>
        <dbReference type="EMBL" id="MDF0590854.1"/>
    </source>
</evidence>
<evidence type="ECO:0000259" key="1">
    <source>
        <dbReference type="Pfam" id="PF00656"/>
    </source>
</evidence>
<dbReference type="InterPro" id="IPR011600">
    <property type="entry name" value="Pept_C14_caspase"/>
</dbReference>
<name>A0ABT5X829_9EURY</name>
<dbReference type="InterPro" id="IPR029030">
    <property type="entry name" value="Caspase-like_dom_sf"/>
</dbReference>
<dbReference type="InterPro" id="IPR025874">
    <property type="entry name" value="DZR"/>
</dbReference>